<gene>
    <name evidence="1" type="ORF">IV203_038067</name>
</gene>
<reference evidence="1" key="2">
    <citation type="submission" date="2021-04" db="EMBL/GenBank/DDBJ databases">
        <authorList>
            <person name="Podell S."/>
        </authorList>
    </citation>
    <scope>NUCLEOTIDE SEQUENCE</scope>
    <source>
        <strain evidence="1">Hildebrandi</strain>
    </source>
</reference>
<dbReference type="OrthoDB" id="48102at2759"/>
<protein>
    <submittedName>
        <fullName evidence="1">NifU-like protein</fullName>
    </submittedName>
</protein>
<dbReference type="EMBL" id="JAGRRH010000009">
    <property type="protein sequence ID" value="KAG7364864.1"/>
    <property type="molecule type" value="Genomic_DNA"/>
</dbReference>
<organism evidence="1 2">
    <name type="scientific">Nitzschia inconspicua</name>
    <dbReference type="NCBI Taxonomy" id="303405"/>
    <lineage>
        <taxon>Eukaryota</taxon>
        <taxon>Sar</taxon>
        <taxon>Stramenopiles</taxon>
        <taxon>Ochrophyta</taxon>
        <taxon>Bacillariophyta</taxon>
        <taxon>Bacillariophyceae</taxon>
        <taxon>Bacillariophycidae</taxon>
        <taxon>Bacillariales</taxon>
        <taxon>Bacillariaceae</taxon>
        <taxon>Nitzschia</taxon>
    </lineage>
</organism>
<dbReference type="AlphaFoldDB" id="A0A9K3LLX2"/>
<sequence length="313" mass="35292">MRFLLHPAPRTTAARAASKKAGREKAFQQHSSVVSSVGSSSAEPVAASSRTISAEMKKSWGQQCSPNCGCVVRFETTVDPETQRIVEAKYHAKEVLTTVSKSDGGCLTPVYTTRTHRPMFQECKCDTVHALSQQITSYLPNKRLDHIQGMNDFTFTRSSPAFRHAVLAENNLPRHHTHCFDVVEEAFTGMVNNSVPARRKINAEYQKLLKAEYLEQPVLVRSYYKGGSSNGITNQFKDEYVHPKSAIGSLGADKTRFSLSSSRTMNTLRMFDINAEHWDDEEHSKEAAKQQSRRDRFDWVSYVDEQYESKESA</sequence>
<accession>A0A9K3LLX2</accession>
<comment type="caution">
    <text evidence="1">The sequence shown here is derived from an EMBL/GenBank/DDBJ whole genome shotgun (WGS) entry which is preliminary data.</text>
</comment>
<proteinExistence type="predicted"/>
<reference evidence="1" key="1">
    <citation type="journal article" date="2021" name="Sci. Rep.">
        <title>Diploid genomic architecture of Nitzschia inconspicua, an elite biomass production diatom.</title>
        <authorList>
            <person name="Oliver A."/>
            <person name="Podell S."/>
            <person name="Pinowska A."/>
            <person name="Traller J.C."/>
            <person name="Smith S.R."/>
            <person name="McClure R."/>
            <person name="Beliaev A."/>
            <person name="Bohutskyi P."/>
            <person name="Hill E.A."/>
            <person name="Rabines A."/>
            <person name="Zheng H."/>
            <person name="Allen L.Z."/>
            <person name="Kuo A."/>
            <person name="Grigoriev I.V."/>
            <person name="Allen A.E."/>
            <person name="Hazlebeck D."/>
            <person name="Allen E.E."/>
        </authorList>
    </citation>
    <scope>NUCLEOTIDE SEQUENCE</scope>
    <source>
        <strain evidence="1">Hildebrandi</strain>
    </source>
</reference>
<evidence type="ECO:0000313" key="2">
    <source>
        <dbReference type="Proteomes" id="UP000693970"/>
    </source>
</evidence>
<evidence type="ECO:0000313" key="1">
    <source>
        <dbReference type="EMBL" id="KAG7364864.1"/>
    </source>
</evidence>
<name>A0A9K3LLX2_9STRA</name>
<keyword evidence="2" id="KW-1185">Reference proteome</keyword>
<dbReference type="Proteomes" id="UP000693970">
    <property type="component" value="Unassembled WGS sequence"/>
</dbReference>